<gene>
    <name evidence="1" type="ORF">CDAR_221651</name>
</gene>
<protein>
    <submittedName>
        <fullName evidence="1">Uncharacterized protein</fullName>
    </submittedName>
</protein>
<keyword evidence="2" id="KW-1185">Reference proteome</keyword>
<sequence length="96" mass="10686">MQNETILCLAIECVHFNSLRSFRGSDNHLFQLYYIITQTLSAVSIAVDISLLVPIGALTNEGTKVSSPLGYATKLWWNFLGKDVVNILRKNARVSS</sequence>
<name>A0AAV4WP57_9ARAC</name>
<dbReference type="AlphaFoldDB" id="A0AAV4WP57"/>
<evidence type="ECO:0000313" key="1">
    <source>
        <dbReference type="EMBL" id="GIY83524.1"/>
    </source>
</evidence>
<reference evidence="1 2" key="1">
    <citation type="submission" date="2021-06" db="EMBL/GenBank/DDBJ databases">
        <title>Caerostris darwini draft genome.</title>
        <authorList>
            <person name="Kono N."/>
            <person name="Arakawa K."/>
        </authorList>
    </citation>
    <scope>NUCLEOTIDE SEQUENCE [LARGE SCALE GENOMIC DNA]</scope>
</reference>
<dbReference type="EMBL" id="BPLQ01014830">
    <property type="protein sequence ID" value="GIY83524.1"/>
    <property type="molecule type" value="Genomic_DNA"/>
</dbReference>
<proteinExistence type="predicted"/>
<accession>A0AAV4WP57</accession>
<evidence type="ECO:0000313" key="2">
    <source>
        <dbReference type="Proteomes" id="UP001054837"/>
    </source>
</evidence>
<dbReference type="Proteomes" id="UP001054837">
    <property type="component" value="Unassembled WGS sequence"/>
</dbReference>
<comment type="caution">
    <text evidence="1">The sequence shown here is derived from an EMBL/GenBank/DDBJ whole genome shotgun (WGS) entry which is preliminary data.</text>
</comment>
<organism evidence="1 2">
    <name type="scientific">Caerostris darwini</name>
    <dbReference type="NCBI Taxonomy" id="1538125"/>
    <lineage>
        <taxon>Eukaryota</taxon>
        <taxon>Metazoa</taxon>
        <taxon>Ecdysozoa</taxon>
        <taxon>Arthropoda</taxon>
        <taxon>Chelicerata</taxon>
        <taxon>Arachnida</taxon>
        <taxon>Araneae</taxon>
        <taxon>Araneomorphae</taxon>
        <taxon>Entelegynae</taxon>
        <taxon>Araneoidea</taxon>
        <taxon>Araneidae</taxon>
        <taxon>Caerostris</taxon>
    </lineage>
</organism>